<dbReference type="Proteomes" id="UP000299102">
    <property type="component" value="Unassembled WGS sequence"/>
</dbReference>
<evidence type="ECO:0000313" key="2">
    <source>
        <dbReference type="EMBL" id="GBP66698.1"/>
    </source>
</evidence>
<sequence>MPRKRKGADLSRSTSKARKLRNSRSERTEEQIQQQNTDARVRMTRLHQKSQKIHEMNAMNGNWCYGQGMSALSCSEIQNEPAGMCCASGKVQLPEIETPPEPLNGLLIGTDPDSNVFLKSILRFNSCFQMTSFGATEIVRNTNANGQQFNSTFKIRGQVYHKMGSLLPMPNEPHKFLQIYFMGGEDSGSALANRVNARCNYNNLDSLYARRIVSELDALLNEHNELLKIFKSHMHQLQSDNHAIVINPDKTPAGEHIRRFNAPVVDDVAGIMVGDCTAAREL</sequence>
<protein>
    <recommendedName>
        <fullName evidence="4">Helitron helicase-like domain-containing protein</fullName>
    </recommendedName>
</protein>
<reference evidence="2 3" key="1">
    <citation type="journal article" date="2019" name="Commun. Biol.">
        <title>The bagworm genome reveals a unique fibroin gene that provides high tensile strength.</title>
        <authorList>
            <person name="Kono N."/>
            <person name="Nakamura H."/>
            <person name="Ohtoshi R."/>
            <person name="Tomita M."/>
            <person name="Numata K."/>
            <person name="Arakawa K."/>
        </authorList>
    </citation>
    <scope>NUCLEOTIDE SEQUENCE [LARGE SCALE GENOMIC DNA]</scope>
</reference>
<dbReference type="STRING" id="151549.A0A4C1XT82"/>
<dbReference type="PANTHER" id="PTHR45786">
    <property type="entry name" value="DNA BINDING PROTEIN-LIKE"/>
    <property type="match status" value="1"/>
</dbReference>
<dbReference type="EMBL" id="BGZK01000964">
    <property type="protein sequence ID" value="GBP66698.1"/>
    <property type="molecule type" value="Genomic_DNA"/>
</dbReference>
<name>A0A4C1XT82_EUMVA</name>
<evidence type="ECO:0000313" key="3">
    <source>
        <dbReference type="Proteomes" id="UP000299102"/>
    </source>
</evidence>
<gene>
    <name evidence="2" type="ORF">EVAR_79053_1</name>
</gene>
<feature type="region of interest" description="Disordered" evidence="1">
    <location>
        <begin position="1"/>
        <end position="39"/>
    </location>
</feature>
<comment type="caution">
    <text evidence="2">The sequence shown here is derived from an EMBL/GenBank/DDBJ whole genome shotgun (WGS) entry which is preliminary data.</text>
</comment>
<evidence type="ECO:0000256" key="1">
    <source>
        <dbReference type="SAM" id="MobiDB-lite"/>
    </source>
</evidence>
<dbReference type="OrthoDB" id="1728974at2759"/>
<keyword evidence="3" id="KW-1185">Reference proteome</keyword>
<accession>A0A4C1XT82</accession>
<dbReference type="PANTHER" id="PTHR45786:SF74">
    <property type="entry name" value="ATP-DEPENDENT DNA HELICASE"/>
    <property type="match status" value="1"/>
</dbReference>
<dbReference type="AlphaFoldDB" id="A0A4C1XT82"/>
<proteinExistence type="predicted"/>
<evidence type="ECO:0008006" key="4">
    <source>
        <dbReference type="Google" id="ProtNLM"/>
    </source>
</evidence>
<organism evidence="2 3">
    <name type="scientific">Eumeta variegata</name>
    <name type="common">Bagworm moth</name>
    <name type="synonym">Eumeta japonica</name>
    <dbReference type="NCBI Taxonomy" id="151549"/>
    <lineage>
        <taxon>Eukaryota</taxon>
        <taxon>Metazoa</taxon>
        <taxon>Ecdysozoa</taxon>
        <taxon>Arthropoda</taxon>
        <taxon>Hexapoda</taxon>
        <taxon>Insecta</taxon>
        <taxon>Pterygota</taxon>
        <taxon>Neoptera</taxon>
        <taxon>Endopterygota</taxon>
        <taxon>Lepidoptera</taxon>
        <taxon>Glossata</taxon>
        <taxon>Ditrysia</taxon>
        <taxon>Tineoidea</taxon>
        <taxon>Psychidae</taxon>
        <taxon>Oiketicinae</taxon>
        <taxon>Eumeta</taxon>
    </lineage>
</organism>